<comment type="caution">
    <text evidence="2">The sequence shown here is derived from an EMBL/GenBank/DDBJ whole genome shotgun (WGS) entry which is preliminary data.</text>
</comment>
<evidence type="ECO:0000313" key="2">
    <source>
        <dbReference type="EMBL" id="KAH0574519.1"/>
    </source>
</evidence>
<organism evidence="2 3">
    <name type="scientific">Spironucleus salmonicida</name>
    <dbReference type="NCBI Taxonomy" id="348837"/>
    <lineage>
        <taxon>Eukaryota</taxon>
        <taxon>Metamonada</taxon>
        <taxon>Diplomonadida</taxon>
        <taxon>Hexamitidae</taxon>
        <taxon>Hexamitinae</taxon>
        <taxon>Spironucleus</taxon>
    </lineage>
</organism>
<dbReference type="Proteomes" id="UP000018208">
    <property type="component" value="Unassembled WGS sequence"/>
</dbReference>
<dbReference type="KEGG" id="ssao:94298500"/>
<protein>
    <submittedName>
        <fullName evidence="2">Uncharacterized protein</fullName>
    </submittedName>
</protein>
<proteinExistence type="predicted"/>
<feature type="region of interest" description="Disordered" evidence="1">
    <location>
        <begin position="1"/>
        <end position="31"/>
    </location>
</feature>
<sequence>MPSFLKNPFTEESSQNTQKTPIDDQLPEKLPNPCKRKIVQLTIKYRERDSI</sequence>
<gene>
    <name evidence="2" type="ORF">SS50377_24477</name>
</gene>
<dbReference type="EMBL" id="AUWU02000004">
    <property type="protein sequence ID" value="KAH0574519.1"/>
    <property type="molecule type" value="Genomic_DNA"/>
</dbReference>
<feature type="compositionally biased region" description="Polar residues" evidence="1">
    <location>
        <begin position="10"/>
        <end position="20"/>
    </location>
</feature>
<accession>A0A9P8RYX1</accession>
<evidence type="ECO:0000256" key="1">
    <source>
        <dbReference type="SAM" id="MobiDB-lite"/>
    </source>
</evidence>
<dbReference type="AlphaFoldDB" id="A0A9P8RYX1"/>
<keyword evidence="3" id="KW-1185">Reference proteome</keyword>
<dbReference type="RefSeq" id="XP_067765292.1">
    <property type="nucleotide sequence ID" value="XM_067908318.1"/>
</dbReference>
<dbReference type="GeneID" id="94298500"/>
<name>A0A9P8RYX1_9EUKA</name>
<reference evidence="2 3" key="1">
    <citation type="journal article" date="2014" name="PLoS Genet.">
        <title>The Genome of Spironucleus salmonicida Highlights a Fish Pathogen Adapted to Fluctuating Environments.</title>
        <authorList>
            <person name="Xu F."/>
            <person name="Jerlstrom-Hultqvist J."/>
            <person name="Einarsson E."/>
            <person name="Astvaldsson A."/>
            <person name="Svard S.G."/>
            <person name="Andersson J.O."/>
        </authorList>
    </citation>
    <scope>NUCLEOTIDE SEQUENCE [LARGE SCALE GENOMIC DNA]</scope>
    <source>
        <strain evidence="2 3">ATCC 50377</strain>
    </source>
</reference>
<evidence type="ECO:0000313" key="3">
    <source>
        <dbReference type="Proteomes" id="UP000018208"/>
    </source>
</evidence>